<dbReference type="Pfam" id="PF20648">
    <property type="entry name" value="DUF6809"/>
    <property type="match status" value="1"/>
</dbReference>
<protein>
    <submittedName>
        <fullName evidence="1">Uncharacterized protein</fullName>
    </submittedName>
</protein>
<proteinExistence type="predicted"/>
<dbReference type="InterPro" id="IPR049215">
    <property type="entry name" value="DUF6809"/>
</dbReference>
<dbReference type="EMBL" id="SLUK01000001">
    <property type="protein sequence ID" value="TCL45077.1"/>
    <property type="molecule type" value="Genomic_DNA"/>
</dbReference>
<accession>A0A9X8ULU6</accession>
<sequence>MKEAAFPYQRQHRFPRTQPPKGRLRKYFTIRGFFFQGACAERSRMMKSALEELAHSNFFSENYKFKDDSLYAHAFFKNNEKEKKLRDHLDEEQIRLLNEYCDTQSDLEELDDTDNFIYGFTFGVRMMIEVFQDSSPITGARILDD</sequence>
<organism evidence="1 2">
    <name type="scientific">Harryflintia acetispora</name>
    <dbReference type="NCBI Taxonomy" id="1849041"/>
    <lineage>
        <taxon>Bacteria</taxon>
        <taxon>Bacillati</taxon>
        <taxon>Bacillota</taxon>
        <taxon>Clostridia</taxon>
        <taxon>Eubacteriales</taxon>
        <taxon>Oscillospiraceae</taxon>
        <taxon>Harryflintia</taxon>
    </lineage>
</organism>
<reference evidence="1 2" key="1">
    <citation type="submission" date="2019-03" db="EMBL/GenBank/DDBJ databases">
        <title>Genomic Encyclopedia of Type Strains, Phase IV (KMG-IV): sequencing the most valuable type-strain genomes for metagenomic binning, comparative biology and taxonomic classification.</title>
        <authorList>
            <person name="Goeker M."/>
        </authorList>
    </citation>
    <scope>NUCLEOTIDE SEQUENCE [LARGE SCALE GENOMIC DNA]</scope>
    <source>
        <strain evidence="1 2">DSM 100433</strain>
    </source>
</reference>
<dbReference type="AlphaFoldDB" id="A0A9X8ULU6"/>
<keyword evidence="2" id="KW-1185">Reference proteome</keyword>
<evidence type="ECO:0000313" key="1">
    <source>
        <dbReference type="EMBL" id="TCL45077.1"/>
    </source>
</evidence>
<gene>
    <name evidence="1" type="ORF">EDD78_10154</name>
</gene>
<comment type="caution">
    <text evidence="1">The sequence shown here is derived from an EMBL/GenBank/DDBJ whole genome shotgun (WGS) entry which is preliminary data.</text>
</comment>
<evidence type="ECO:0000313" key="2">
    <source>
        <dbReference type="Proteomes" id="UP000294682"/>
    </source>
</evidence>
<name>A0A9X8ULU6_9FIRM</name>
<dbReference type="Proteomes" id="UP000294682">
    <property type="component" value="Unassembled WGS sequence"/>
</dbReference>